<reference evidence="2 3" key="1">
    <citation type="journal article" date="2016" name="Mol. Biol. Evol.">
        <title>Comparative Genomics of Early-Diverging Mushroom-Forming Fungi Provides Insights into the Origins of Lignocellulose Decay Capabilities.</title>
        <authorList>
            <person name="Nagy L.G."/>
            <person name="Riley R."/>
            <person name="Tritt A."/>
            <person name="Adam C."/>
            <person name="Daum C."/>
            <person name="Floudas D."/>
            <person name="Sun H."/>
            <person name="Yadav J.S."/>
            <person name="Pangilinan J."/>
            <person name="Larsson K.H."/>
            <person name="Matsuura K."/>
            <person name="Barry K."/>
            <person name="Labutti K."/>
            <person name="Kuo R."/>
            <person name="Ohm R.A."/>
            <person name="Bhattacharya S.S."/>
            <person name="Shirouzu T."/>
            <person name="Yoshinaga Y."/>
            <person name="Martin F.M."/>
            <person name="Grigoriev I.V."/>
            <person name="Hibbett D.S."/>
        </authorList>
    </citation>
    <scope>NUCLEOTIDE SEQUENCE [LARGE SCALE GENOMIC DNA]</scope>
    <source>
        <strain evidence="2 3">TUFC12733</strain>
    </source>
</reference>
<organism evidence="2 3">
    <name type="scientific">Calocera viscosa (strain TUFC12733)</name>
    <dbReference type="NCBI Taxonomy" id="1330018"/>
    <lineage>
        <taxon>Eukaryota</taxon>
        <taxon>Fungi</taxon>
        <taxon>Dikarya</taxon>
        <taxon>Basidiomycota</taxon>
        <taxon>Agaricomycotina</taxon>
        <taxon>Dacrymycetes</taxon>
        <taxon>Dacrymycetales</taxon>
        <taxon>Dacrymycetaceae</taxon>
        <taxon>Calocera</taxon>
    </lineage>
</organism>
<sequence>MSANKTASSTTVCSGRSSASSKLSFHQPYSLHKRGYTHSMTLSSPWVFCTTAVQNLFRNAQTYAISHRSRGCSGSADAVDAGGAFAFSPFALAWPFIPGGIVRTRSTVDIQIYATCEGGAKTRTREPGREWEALARERRRHASRRDLDGRL</sequence>
<accession>A0A167LSG6</accession>
<dbReference type="AlphaFoldDB" id="A0A167LSG6"/>
<protein>
    <submittedName>
        <fullName evidence="2">Uncharacterized protein</fullName>
    </submittedName>
</protein>
<feature type="region of interest" description="Disordered" evidence="1">
    <location>
        <begin position="1"/>
        <end position="21"/>
    </location>
</feature>
<dbReference type="Proteomes" id="UP000076738">
    <property type="component" value="Unassembled WGS sequence"/>
</dbReference>
<evidence type="ECO:0000256" key="1">
    <source>
        <dbReference type="SAM" id="MobiDB-lite"/>
    </source>
</evidence>
<name>A0A167LSG6_CALVF</name>
<evidence type="ECO:0000313" key="3">
    <source>
        <dbReference type="Proteomes" id="UP000076738"/>
    </source>
</evidence>
<evidence type="ECO:0000313" key="2">
    <source>
        <dbReference type="EMBL" id="KZO95984.1"/>
    </source>
</evidence>
<gene>
    <name evidence="2" type="ORF">CALVIDRAFT_144848</name>
</gene>
<keyword evidence="3" id="KW-1185">Reference proteome</keyword>
<dbReference type="EMBL" id="KV417286">
    <property type="protein sequence ID" value="KZO95984.1"/>
    <property type="molecule type" value="Genomic_DNA"/>
</dbReference>
<proteinExistence type="predicted"/>